<keyword evidence="1" id="KW-0175">Coiled coil</keyword>
<dbReference type="GeneID" id="67001047"/>
<dbReference type="AlphaFoldDB" id="A0A9P3B6H6"/>
<keyword evidence="3" id="KW-1185">Reference proteome</keyword>
<proteinExistence type="predicted"/>
<evidence type="ECO:0000256" key="1">
    <source>
        <dbReference type="SAM" id="Coils"/>
    </source>
</evidence>
<dbReference type="RefSeq" id="XP_043154357.1">
    <property type="nucleotide sequence ID" value="XM_043298422.1"/>
</dbReference>
<dbReference type="Proteomes" id="UP001043456">
    <property type="component" value="Unassembled WGS sequence"/>
</dbReference>
<organism evidence="2 3">
    <name type="scientific">Aspergillus pseudoviridinutans</name>
    <dbReference type="NCBI Taxonomy" id="1517512"/>
    <lineage>
        <taxon>Eukaryota</taxon>
        <taxon>Fungi</taxon>
        <taxon>Dikarya</taxon>
        <taxon>Ascomycota</taxon>
        <taxon>Pezizomycotina</taxon>
        <taxon>Eurotiomycetes</taxon>
        <taxon>Eurotiomycetidae</taxon>
        <taxon>Eurotiales</taxon>
        <taxon>Aspergillaceae</taxon>
        <taxon>Aspergillus</taxon>
        <taxon>Aspergillus subgen. Fumigati</taxon>
    </lineage>
</organism>
<accession>A0A9P3B6H6</accession>
<protein>
    <submittedName>
        <fullName evidence="2">Uncharacterized protein</fullName>
    </submittedName>
</protein>
<reference evidence="2 3" key="1">
    <citation type="submission" date="2018-10" db="EMBL/GenBank/DDBJ databases">
        <title>Pan-genome distribution and transcriptional activeness of fungal secondary metabolism genes in Aspergillus section Fumigati.</title>
        <authorList>
            <person name="Takahashi H."/>
            <person name="Umemura M."/>
            <person name="Ninomiya A."/>
            <person name="Kusuya Y."/>
            <person name="Urayama S."/>
            <person name="Shimizu M."/>
            <person name="Watanabe A."/>
            <person name="Kamei K."/>
            <person name="Yaguchi T."/>
            <person name="Hagiwara D."/>
        </authorList>
    </citation>
    <scope>NUCLEOTIDE SEQUENCE [LARGE SCALE GENOMIC DNA]</scope>
    <source>
        <strain evidence="2 3">IFM 55266</strain>
    </source>
</reference>
<dbReference type="EMBL" id="BHVY01000002">
    <property type="protein sequence ID" value="GIJ83610.1"/>
    <property type="molecule type" value="Genomic_DNA"/>
</dbReference>
<dbReference type="OrthoDB" id="4508828at2759"/>
<feature type="coiled-coil region" evidence="1">
    <location>
        <begin position="217"/>
        <end position="244"/>
    </location>
</feature>
<evidence type="ECO:0000313" key="2">
    <source>
        <dbReference type="EMBL" id="GIJ83610.1"/>
    </source>
</evidence>
<evidence type="ECO:0000313" key="3">
    <source>
        <dbReference type="Proteomes" id="UP001043456"/>
    </source>
</evidence>
<comment type="caution">
    <text evidence="2">The sequence shown here is derived from an EMBL/GenBank/DDBJ whole genome shotgun (WGS) entry which is preliminary data.</text>
</comment>
<gene>
    <name evidence="2" type="ORF">Asppvi_002435</name>
</gene>
<name>A0A9P3B6H6_9EURO</name>
<sequence length="251" mass="28960">MLPDLSFREFEFDPPDSRNPWNLLPKWPVTHRQRIAELDFLASYYDTVGQADNIKAAKDWHASFPLDDEVGYETAYFHRGKKVGSFEINSQEGPAWIENADGKIKEAWFRIIFQRDANGDLVIREGYIASNTENWRTRLMQFDHPGFYNHTGALRKRAIKQHPKQGHLCSPAWRIRTGPATEESPELSSLPQAKGEVAEGGALRLQALIHEEVMKAERNHRKTLKREEEKISALECRVKELDQVYVYVLLG</sequence>